<accession>A0A375BXJ9</accession>
<proteinExistence type="predicted"/>
<evidence type="ECO:0000256" key="1">
    <source>
        <dbReference type="SAM" id="MobiDB-lite"/>
    </source>
</evidence>
<name>A0A375BXJ9_9BURK</name>
<dbReference type="EMBL" id="OFSQ01000029">
    <property type="protein sequence ID" value="SOY57858.1"/>
    <property type="molecule type" value="Genomic_DNA"/>
</dbReference>
<comment type="caution">
    <text evidence="2">The sequence shown here is derived from an EMBL/GenBank/DDBJ whole genome shotgun (WGS) entry which is preliminary data.</text>
</comment>
<dbReference type="Proteomes" id="UP000256780">
    <property type="component" value="Chromosome CBM2587_b"/>
</dbReference>
<feature type="region of interest" description="Disordered" evidence="1">
    <location>
        <begin position="1"/>
        <end position="22"/>
    </location>
</feature>
<sequence>MLDEGPDRRRHLAPAIGQREMHGQAEIRDRFEEDAGLREVLHGLRHDGDPVPGGSKAGGRNEILDAILEAWREPARLPQGSQREAEPFLVGKLRHDERLIGKLPGRNRSAPGQRVVACHRSQQPFCLHDLRLDARRAESPRPDDPHIDPAFAQRVELAWRLHRKDFDPHQFVMLAEVAQHPRQEPGADTGGDVANPDNPRQPPGSQPADLVGTLDVAQCRFRFRVEQPPGIRQRDRLALVAVQQRDAKVLLQPLHLGTQARLGEAQAIGGLGKVKFLGDRQETLQLTYI</sequence>
<feature type="region of interest" description="Disordered" evidence="1">
    <location>
        <begin position="180"/>
        <end position="210"/>
    </location>
</feature>
<protein>
    <submittedName>
        <fullName evidence="2">Uncharacterized protein</fullName>
    </submittedName>
</protein>
<reference evidence="2" key="1">
    <citation type="submission" date="2018-01" db="EMBL/GenBank/DDBJ databases">
        <authorList>
            <person name="Clerissi C."/>
        </authorList>
    </citation>
    <scope>NUCLEOTIDE SEQUENCE</scope>
    <source>
        <strain evidence="2">Cupriavidus sp. LMG 19464</strain>
    </source>
</reference>
<evidence type="ECO:0000313" key="2">
    <source>
        <dbReference type="EMBL" id="SOY57858.1"/>
    </source>
</evidence>
<organism evidence="2">
    <name type="scientific">Cupriavidus taiwanensis</name>
    <dbReference type="NCBI Taxonomy" id="164546"/>
    <lineage>
        <taxon>Bacteria</taxon>
        <taxon>Pseudomonadati</taxon>
        <taxon>Pseudomonadota</taxon>
        <taxon>Betaproteobacteria</taxon>
        <taxon>Burkholderiales</taxon>
        <taxon>Burkholderiaceae</taxon>
        <taxon>Cupriavidus</taxon>
    </lineage>
</organism>
<dbReference type="AlphaFoldDB" id="A0A375BXJ9"/>
<gene>
    <name evidence="2" type="ORF">CBM2587_B10229</name>
</gene>